<dbReference type="GO" id="GO:0051301">
    <property type="term" value="P:cell division"/>
    <property type="evidence" value="ECO:0007669"/>
    <property type="project" value="TreeGrafter"/>
</dbReference>
<gene>
    <name evidence="2" type="ORF">A3F84_16095</name>
</gene>
<accession>A0A1F6D3Z2</accession>
<keyword evidence="1" id="KW-0802">TPR repeat</keyword>
<feature type="repeat" description="TPR" evidence="1">
    <location>
        <begin position="274"/>
        <end position="307"/>
    </location>
</feature>
<evidence type="ECO:0000313" key="3">
    <source>
        <dbReference type="Proteomes" id="UP000178606"/>
    </source>
</evidence>
<dbReference type="EMBL" id="MFKF01000052">
    <property type="protein sequence ID" value="OGG56040.1"/>
    <property type="molecule type" value="Genomic_DNA"/>
</dbReference>
<dbReference type="InterPro" id="IPR019734">
    <property type="entry name" value="TPR_rpt"/>
</dbReference>
<feature type="repeat" description="TPR" evidence="1">
    <location>
        <begin position="70"/>
        <end position="103"/>
    </location>
</feature>
<feature type="repeat" description="TPR" evidence="1">
    <location>
        <begin position="344"/>
        <end position="377"/>
    </location>
</feature>
<feature type="repeat" description="TPR" evidence="1">
    <location>
        <begin position="138"/>
        <end position="171"/>
    </location>
</feature>
<organism evidence="2 3">
    <name type="scientific">Handelsmanbacteria sp. (strain RIFCSPLOWO2_12_FULL_64_10)</name>
    <dbReference type="NCBI Taxonomy" id="1817868"/>
    <lineage>
        <taxon>Bacteria</taxon>
        <taxon>Candidatus Handelsmaniibacteriota</taxon>
    </lineage>
</organism>
<dbReference type="Proteomes" id="UP000178606">
    <property type="component" value="Unassembled WGS sequence"/>
</dbReference>
<dbReference type="PROSITE" id="PS50293">
    <property type="entry name" value="TPR_REGION"/>
    <property type="match status" value="1"/>
</dbReference>
<feature type="repeat" description="TPR" evidence="1">
    <location>
        <begin position="206"/>
        <end position="239"/>
    </location>
</feature>
<dbReference type="Pfam" id="PF14559">
    <property type="entry name" value="TPR_19"/>
    <property type="match status" value="1"/>
</dbReference>
<dbReference type="Pfam" id="PF13432">
    <property type="entry name" value="TPR_16"/>
    <property type="match status" value="2"/>
</dbReference>
<dbReference type="PANTHER" id="PTHR12558">
    <property type="entry name" value="CELL DIVISION CYCLE 16,23,27"/>
    <property type="match status" value="1"/>
</dbReference>
<dbReference type="SUPFAM" id="SSF48452">
    <property type="entry name" value="TPR-like"/>
    <property type="match status" value="3"/>
</dbReference>
<name>A0A1F6D3Z2_HANXR</name>
<dbReference type="Gene3D" id="1.25.40.10">
    <property type="entry name" value="Tetratricopeptide repeat domain"/>
    <property type="match status" value="3"/>
</dbReference>
<comment type="caution">
    <text evidence="2">The sequence shown here is derived from an EMBL/GenBank/DDBJ whole genome shotgun (WGS) entry which is preliminary data.</text>
</comment>
<dbReference type="SMART" id="SM00671">
    <property type="entry name" value="SEL1"/>
    <property type="match status" value="3"/>
</dbReference>
<dbReference type="InterPro" id="IPR006597">
    <property type="entry name" value="Sel1-like"/>
</dbReference>
<proteinExistence type="predicted"/>
<evidence type="ECO:0000256" key="1">
    <source>
        <dbReference type="PROSITE-ProRule" id="PRU00339"/>
    </source>
</evidence>
<dbReference type="AlphaFoldDB" id="A0A1F6D3Z2"/>
<dbReference type="PROSITE" id="PS50005">
    <property type="entry name" value="TPR"/>
    <property type="match status" value="5"/>
</dbReference>
<reference evidence="2 3" key="1">
    <citation type="journal article" date="2016" name="Nat. Commun.">
        <title>Thousands of microbial genomes shed light on interconnected biogeochemical processes in an aquifer system.</title>
        <authorList>
            <person name="Anantharaman K."/>
            <person name="Brown C.T."/>
            <person name="Hug L.A."/>
            <person name="Sharon I."/>
            <person name="Castelle C.J."/>
            <person name="Probst A.J."/>
            <person name="Thomas B.C."/>
            <person name="Singh A."/>
            <person name="Wilkins M.J."/>
            <person name="Karaoz U."/>
            <person name="Brodie E.L."/>
            <person name="Williams K.H."/>
            <person name="Hubbard S.S."/>
            <person name="Banfield J.F."/>
        </authorList>
    </citation>
    <scope>NUCLEOTIDE SEQUENCE [LARGE SCALE GENOMIC DNA]</scope>
    <source>
        <strain evidence="3">RIFCSPLOWO2_12_FULL_64_10</strain>
    </source>
</reference>
<dbReference type="InterPro" id="IPR011990">
    <property type="entry name" value="TPR-like_helical_dom_sf"/>
</dbReference>
<dbReference type="SMART" id="SM00028">
    <property type="entry name" value="TPR"/>
    <property type="match status" value="10"/>
</dbReference>
<sequence length="432" mass="48376">MNPNTFSVSRLIGLWSLLAAFLGNFALRAEGESPAIADSVLQAGVKLYSEGKYKEVIRTFEHTAFDSLSAPAAYYVGASYAAESDFQNAVRYLKKAVELLPAHIGYRYQLARVLTQSGLPRDAATHYEAIVAQDSTYVPALVNLGLLLSEGRDHRRAVDMFARVVQQNPRNFLGHYYFASALVNAGEPDSARGYLAACLTLNPGYAPALNLLASLYFKKPDYQEALRLYTLASAQNPQNADLFYKTGLCHEKLQRYNSAATAFLQATLLDSTNSLYFARLGQSYFQMRKFAASIDAYQKAASLDEDNPVLLFNIGLAWAQMDSTRKAVDALNRAASAHHPEKIAYIYNQVGALHFNKKRYRSARTAYRKALQFDPSNVEAQFYLALADEQLKNFKTAIEGYKRFLRLASGDVDQREKVELARKRIQQLMEKK</sequence>
<protein>
    <submittedName>
        <fullName evidence="2">Uncharacterized protein</fullName>
    </submittedName>
</protein>
<evidence type="ECO:0000313" key="2">
    <source>
        <dbReference type="EMBL" id="OGG56040.1"/>
    </source>
</evidence>
<dbReference type="Pfam" id="PF13414">
    <property type="entry name" value="TPR_11"/>
    <property type="match status" value="2"/>
</dbReference>
<dbReference type="PANTHER" id="PTHR12558:SF44">
    <property type="entry name" value="TETRATRICOPEPTIDE REPEAT-CONTAINING PROTEIN"/>
    <property type="match status" value="1"/>
</dbReference>